<dbReference type="Proteomes" id="UP000660554">
    <property type="component" value="Unassembled WGS sequence"/>
</dbReference>
<dbReference type="EMBL" id="BNDV01000002">
    <property type="protein sequence ID" value="GHI11366.1"/>
    <property type="molecule type" value="Genomic_DNA"/>
</dbReference>
<feature type="compositionally biased region" description="Gly residues" evidence="1">
    <location>
        <begin position="1"/>
        <end position="10"/>
    </location>
</feature>
<reference evidence="3" key="1">
    <citation type="submission" date="2020-09" db="EMBL/GenBank/DDBJ databases">
        <title>Whole genome shotgun sequence of Streptomyces cinnamonensis NBRC 15873.</title>
        <authorList>
            <person name="Komaki H."/>
            <person name="Tamura T."/>
        </authorList>
    </citation>
    <scope>NUCLEOTIDE SEQUENCE [LARGE SCALE GENOMIC DNA]</scope>
    <source>
        <strain evidence="3">NBRC 15873</strain>
    </source>
</reference>
<protein>
    <submittedName>
        <fullName evidence="2">Uncharacterized protein</fullName>
    </submittedName>
</protein>
<keyword evidence="3" id="KW-1185">Reference proteome</keyword>
<organism evidence="2 3">
    <name type="scientific">Streptomyces virginiae</name>
    <name type="common">Streptomyces cinnamonensis</name>
    <dbReference type="NCBI Taxonomy" id="1961"/>
    <lineage>
        <taxon>Bacteria</taxon>
        <taxon>Bacillati</taxon>
        <taxon>Actinomycetota</taxon>
        <taxon>Actinomycetes</taxon>
        <taxon>Kitasatosporales</taxon>
        <taxon>Streptomycetaceae</taxon>
        <taxon>Streptomyces</taxon>
    </lineage>
</organism>
<gene>
    <name evidence="2" type="ORF">Scinn_08290</name>
</gene>
<name>A0ABQ3NF17_STRVG</name>
<accession>A0ABQ3NF17</accession>
<comment type="caution">
    <text evidence="2">The sequence shown here is derived from an EMBL/GenBank/DDBJ whole genome shotgun (WGS) entry which is preliminary data.</text>
</comment>
<proteinExistence type="predicted"/>
<evidence type="ECO:0000313" key="2">
    <source>
        <dbReference type="EMBL" id="GHI11366.1"/>
    </source>
</evidence>
<evidence type="ECO:0000313" key="3">
    <source>
        <dbReference type="Proteomes" id="UP000660554"/>
    </source>
</evidence>
<evidence type="ECO:0000256" key="1">
    <source>
        <dbReference type="SAM" id="MobiDB-lite"/>
    </source>
</evidence>
<sequence>MACGRTGGRTPGAADGGKRPVQGWSQGGDLSDHRTGDWGPRSKLTRSADTVLMRMAGAHSGNHCRPLPLGASRVLLLRCAPVVHGCGMRFRPWWHDIGAIA</sequence>
<feature type="region of interest" description="Disordered" evidence="1">
    <location>
        <begin position="1"/>
        <end position="44"/>
    </location>
</feature>